<proteinExistence type="predicted"/>
<evidence type="ECO:0000313" key="5">
    <source>
        <dbReference type="Proteomes" id="UP000031668"/>
    </source>
</evidence>
<dbReference type="InterPro" id="IPR000742">
    <property type="entry name" value="EGF"/>
</dbReference>
<feature type="domain" description="EGF-like" evidence="3">
    <location>
        <begin position="174"/>
        <end position="210"/>
    </location>
</feature>
<evidence type="ECO:0000259" key="3">
    <source>
        <dbReference type="PROSITE" id="PS50026"/>
    </source>
</evidence>
<keyword evidence="1" id="KW-0245">EGF-like domain</keyword>
<comment type="caution">
    <text evidence="1">Lacks conserved residue(s) required for the propagation of feature annotation.</text>
</comment>
<dbReference type="PROSITE" id="PS50026">
    <property type="entry name" value="EGF_3"/>
    <property type="match status" value="1"/>
</dbReference>
<feature type="transmembrane region" description="Helical" evidence="2">
    <location>
        <begin position="325"/>
        <end position="352"/>
    </location>
</feature>
<comment type="caution">
    <text evidence="4">The sequence shown here is derived from an EMBL/GenBank/DDBJ whole genome shotgun (WGS) entry which is preliminary data.</text>
</comment>
<protein>
    <recommendedName>
        <fullName evidence="3">EGF-like domain-containing protein</fullName>
    </recommendedName>
</protein>
<evidence type="ECO:0000256" key="1">
    <source>
        <dbReference type="PROSITE-ProRule" id="PRU00076"/>
    </source>
</evidence>
<sequence>MYSKRCDDCLGIRRVIQYSGLIKYHIMDIDFEPFRMSVFTINLVDIDTTIKNYLFEADEIKPENIFIYDDDSQCFAVVQFYCFGHLERAFQICIHSMMKVSNYSIHATCRETSLYRPDTIKVKYFFMEKSPYHLYLYHTQDHYFNSRDIFKSNVLKFQHFEESRIIAINLERQPIEFCIHNVCKNGGYCFIFNGNDKCACKSDYYGNLCQFYYNHTNLNYQKLPIPYYCIDVCDNILSSNTSGSFNNTRNKCINSDVTESTGIENIPCDDNFEYICELKCEERCEHGFCHLINEKLICVCYSGYGGEYCNSTVLLYYGEKQYNIWTFYTLSLKMCLISALIIIFIFQAVLIFKKHRQKRSRLRLDNFKYDHF</sequence>
<keyword evidence="2" id="KW-0472">Membrane</keyword>
<keyword evidence="2" id="KW-0812">Transmembrane</keyword>
<keyword evidence="2" id="KW-1133">Transmembrane helix</keyword>
<name>A0A0C2MV90_THEKT</name>
<evidence type="ECO:0000256" key="2">
    <source>
        <dbReference type="SAM" id="Phobius"/>
    </source>
</evidence>
<evidence type="ECO:0000313" key="4">
    <source>
        <dbReference type="EMBL" id="KII68060.1"/>
    </source>
</evidence>
<keyword evidence="5" id="KW-1185">Reference proteome</keyword>
<dbReference type="PROSITE" id="PS00022">
    <property type="entry name" value="EGF_1"/>
    <property type="match status" value="1"/>
</dbReference>
<dbReference type="AlphaFoldDB" id="A0A0C2MV90"/>
<accession>A0A0C2MV90</accession>
<dbReference type="Gene3D" id="2.10.25.10">
    <property type="entry name" value="Laminin"/>
    <property type="match status" value="1"/>
</dbReference>
<organism evidence="4 5">
    <name type="scientific">Thelohanellus kitauei</name>
    <name type="common">Myxosporean</name>
    <dbReference type="NCBI Taxonomy" id="669202"/>
    <lineage>
        <taxon>Eukaryota</taxon>
        <taxon>Metazoa</taxon>
        <taxon>Cnidaria</taxon>
        <taxon>Myxozoa</taxon>
        <taxon>Myxosporea</taxon>
        <taxon>Bivalvulida</taxon>
        <taxon>Platysporina</taxon>
        <taxon>Myxobolidae</taxon>
        <taxon>Thelohanellus</taxon>
    </lineage>
</organism>
<dbReference type="SUPFAM" id="SSF57196">
    <property type="entry name" value="EGF/Laminin"/>
    <property type="match status" value="1"/>
</dbReference>
<dbReference type="EMBL" id="JWZT01002969">
    <property type="protein sequence ID" value="KII68060.1"/>
    <property type="molecule type" value="Genomic_DNA"/>
</dbReference>
<feature type="disulfide bond" evidence="1">
    <location>
        <begin position="200"/>
        <end position="209"/>
    </location>
</feature>
<gene>
    <name evidence="4" type="ORF">RF11_07593</name>
</gene>
<dbReference type="Proteomes" id="UP000031668">
    <property type="component" value="Unassembled WGS sequence"/>
</dbReference>
<keyword evidence="1" id="KW-1015">Disulfide bond</keyword>
<dbReference type="SMART" id="SM00181">
    <property type="entry name" value="EGF"/>
    <property type="match status" value="2"/>
</dbReference>
<reference evidence="4 5" key="1">
    <citation type="journal article" date="2014" name="Genome Biol. Evol.">
        <title>The genome of the myxosporean Thelohanellus kitauei shows adaptations to nutrient acquisition within its fish host.</title>
        <authorList>
            <person name="Yang Y."/>
            <person name="Xiong J."/>
            <person name="Zhou Z."/>
            <person name="Huo F."/>
            <person name="Miao W."/>
            <person name="Ran C."/>
            <person name="Liu Y."/>
            <person name="Zhang J."/>
            <person name="Feng J."/>
            <person name="Wang M."/>
            <person name="Wang M."/>
            <person name="Wang L."/>
            <person name="Yao B."/>
        </authorList>
    </citation>
    <scope>NUCLEOTIDE SEQUENCE [LARGE SCALE GENOMIC DNA]</scope>
    <source>
        <strain evidence="4">Wuqing</strain>
    </source>
</reference>
<dbReference type="OrthoDB" id="283575at2759"/>